<dbReference type="InterPro" id="IPR011993">
    <property type="entry name" value="PH-like_dom_sf"/>
</dbReference>
<reference evidence="6 7" key="1">
    <citation type="journal article" date="2016" name="DNA Res.">
        <title>The draft genome of MD-2 pineapple using hybrid error correction of long reads.</title>
        <authorList>
            <person name="Redwan R.M."/>
            <person name="Saidin A."/>
            <person name="Kumar S.V."/>
        </authorList>
    </citation>
    <scope>NUCLEOTIDE SEQUENCE [LARGE SCALE GENOMIC DNA]</scope>
    <source>
        <strain evidence="7">cv. MD2</strain>
        <tissue evidence="6">Leaf</tissue>
    </source>
</reference>
<dbReference type="PANTHER" id="PTHR47038:SF2">
    <property type="entry name" value="BAG-ASSOCIATED GRAM PROTEIN 1"/>
    <property type="match status" value="1"/>
</dbReference>
<dbReference type="EMBL" id="LSRQ01000414">
    <property type="protein sequence ID" value="OAY82990.1"/>
    <property type="molecule type" value="Genomic_DNA"/>
</dbReference>
<comment type="caution">
    <text evidence="6">The sequence shown here is derived from an EMBL/GenBank/DDBJ whole genome shotgun (WGS) entry which is preliminary data.</text>
</comment>
<evidence type="ECO:0000256" key="1">
    <source>
        <dbReference type="ARBA" id="ARBA00004370"/>
    </source>
</evidence>
<dbReference type="Pfam" id="PF16016">
    <property type="entry name" value="VASt"/>
    <property type="match status" value="2"/>
</dbReference>
<keyword evidence="4" id="KW-0472">Membrane</keyword>
<feature type="domain" description="VASt" evidence="5">
    <location>
        <begin position="99"/>
        <end position="268"/>
    </location>
</feature>
<sequence>MFSPQVIVPLEDIDEIRWSQHACINPAITIVLHIGAGGHGVPPLCSSNGRVKYKFTSFWNRNRAFKALQDAVKKYRAILEAEKQVYETLQQAHDVPFGSYFEIHSRWSIRTSSTTYCMLEIKIGVNMKKWCIVQSRIKSGATEEMGIGRVDWIVGTWTSFGYQRSTCYPQDGRVKYKFTSFWNRNRAFKALQDAVKKYRAILEAEKQVYETLQQAHDVPFGSYFEIHSRWSIRTSSTTYCMLEIKIGVNMKKWCIVQSRIKSGATEEV</sequence>
<proteinExistence type="predicted"/>
<dbReference type="InterPro" id="IPR031968">
    <property type="entry name" value="VASt"/>
</dbReference>
<name>A0A199W260_ANACO</name>
<evidence type="ECO:0000256" key="2">
    <source>
        <dbReference type="ARBA" id="ARBA00022692"/>
    </source>
</evidence>
<dbReference type="Gene3D" id="2.30.29.30">
    <property type="entry name" value="Pleckstrin-homology domain (PH domain)/Phosphotyrosine-binding domain (PTB)"/>
    <property type="match status" value="1"/>
</dbReference>
<protein>
    <recommendedName>
        <fullName evidence="5">VASt domain-containing protein</fullName>
    </recommendedName>
</protein>
<keyword evidence="2" id="KW-0812">Transmembrane</keyword>
<dbReference type="Proteomes" id="UP000092600">
    <property type="component" value="Unassembled WGS sequence"/>
</dbReference>
<dbReference type="STRING" id="4615.A0A199W260"/>
<comment type="subcellular location">
    <subcellularLocation>
        <location evidence="1">Membrane</location>
    </subcellularLocation>
</comment>
<accession>A0A199W260</accession>
<dbReference type="PANTHER" id="PTHR47038">
    <property type="entry name" value="BAG-ASSOCIATED GRAM PROTEIN 1"/>
    <property type="match status" value="1"/>
</dbReference>
<evidence type="ECO:0000256" key="3">
    <source>
        <dbReference type="ARBA" id="ARBA00022989"/>
    </source>
</evidence>
<evidence type="ECO:0000256" key="4">
    <source>
        <dbReference type="ARBA" id="ARBA00023136"/>
    </source>
</evidence>
<evidence type="ECO:0000313" key="6">
    <source>
        <dbReference type="EMBL" id="OAY82990.1"/>
    </source>
</evidence>
<keyword evidence="3" id="KW-1133">Transmembrane helix</keyword>
<dbReference type="InterPro" id="IPR044655">
    <property type="entry name" value="BAGP1-like"/>
</dbReference>
<organism evidence="6 7">
    <name type="scientific">Ananas comosus</name>
    <name type="common">Pineapple</name>
    <name type="synonym">Ananas ananas</name>
    <dbReference type="NCBI Taxonomy" id="4615"/>
    <lineage>
        <taxon>Eukaryota</taxon>
        <taxon>Viridiplantae</taxon>
        <taxon>Streptophyta</taxon>
        <taxon>Embryophyta</taxon>
        <taxon>Tracheophyta</taxon>
        <taxon>Spermatophyta</taxon>
        <taxon>Magnoliopsida</taxon>
        <taxon>Liliopsida</taxon>
        <taxon>Poales</taxon>
        <taxon>Bromeliaceae</taxon>
        <taxon>Bromelioideae</taxon>
        <taxon>Ananas</taxon>
    </lineage>
</organism>
<dbReference type="PROSITE" id="PS51778">
    <property type="entry name" value="VAST"/>
    <property type="match status" value="1"/>
</dbReference>
<evidence type="ECO:0000259" key="5">
    <source>
        <dbReference type="PROSITE" id="PS51778"/>
    </source>
</evidence>
<gene>
    <name evidence="6" type="ORF">ACMD2_16592</name>
</gene>
<dbReference type="GO" id="GO:0016020">
    <property type="term" value="C:membrane"/>
    <property type="evidence" value="ECO:0007669"/>
    <property type="project" value="UniProtKB-SubCell"/>
</dbReference>
<evidence type="ECO:0000313" key="7">
    <source>
        <dbReference type="Proteomes" id="UP000092600"/>
    </source>
</evidence>
<dbReference type="AlphaFoldDB" id="A0A199W260"/>